<protein>
    <recommendedName>
        <fullName evidence="10">Flagellar protein FliL</fullName>
    </recommendedName>
</protein>
<proteinExistence type="predicted"/>
<dbReference type="EMBL" id="UOFZ01000133">
    <property type="protein sequence ID" value="VAX13748.1"/>
    <property type="molecule type" value="Genomic_DNA"/>
</dbReference>
<keyword evidence="7 8" id="KW-0472">Membrane</keyword>
<evidence type="ECO:0000313" key="9">
    <source>
        <dbReference type="EMBL" id="VAX13748.1"/>
    </source>
</evidence>
<evidence type="ECO:0000256" key="2">
    <source>
        <dbReference type="ARBA" id="ARBA00022475"/>
    </source>
</evidence>
<sequence>MADKKEEDLDLDVKGGGKSNTVLIIALVVLLLLVGGGGAAYFLLSGDDNSAESDAAAATEHKDEKVEAKETHYLKLGKEFVVNLEDTSKVNFMQVDIQVMARETEPLDLIEHNMPMIRNKLMLILSSQKYEQVNTREGKEKLREEIKQAIQEILHEESPKANIEAVYFTSLIMQ</sequence>
<keyword evidence="6 8" id="KW-1133">Transmembrane helix</keyword>
<evidence type="ECO:0000256" key="1">
    <source>
        <dbReference type="ARBA" id="ARBA00004162"/>
    </source>
</evidence>
<dbReference type="AlphaFoldDB" id="A0A3B1BQK1"/>
<accession>A0A3B1BQK1</accession>
<dbReference type="GO" id="GO:0006935">
    <property type="term" value="P:chemotaxis"/>
    <property type="evidence" value="ECO:0007669"/>
    <property type="project" value="UniProtKB-KW"/>
</dbReference>
<gene>
    <name evidence="9" type="ORF">MNBD_GAMMA24-1497</name>
</gene>
<keyword evidence="4 8" id="KW-0812">Transmembrane</keyword>
<dbReference type="GO" id="GO:0071978">
    <property type="term" value="P:bacterial-type flagellum-dependent swarming motility"/>
    <property type="evidence" value="ECO:0007669"/>
    <property type="project" value="TreeGrafter"/>
</dbReference>
<dbReference type="PANTHER" id="PTHR35091:SF2">
    <property type="entry name" value="FLAGELLAR PROTEIN FLIL"/>
    <property type="match status" value="1"/>
</dbReference>
<evidence type="ECO:0008006" key="10">
    <source>
        <dbReference type="Google" id="ProtNLM"/>
    </source>
</evidence>
<comment type="subcellular location">
    <subcellularLocation>
        <location evidence="1">Cell membrane</location>
        <topology evidence="1">Single-pass membrane protein</topology>
    </subcellularLocation>
</comment>
<evidence type="ECO:0000256" key="6">
    <source>
        <dbReference type="ARBA" id="ARBA00022989"/>
    </source>
</evidence>
<dbReference type="InterPro" id="IPR005503">
    <property type="entry name" value="FliL"/>
</dbReference>
<dbReference type="Pfam" id="PF03748">
    <property type="entry name" value="FliL"/>
    <property type="match status" value="1"/>
</dbReference>
<evidence type="ECO:0000256" key="8">
    <source>
        <dbReference type="SAM" id="Phobius"/>
    </source>
</evidence>
<reference evidence="9" key="1">
    <citation type="submission" date="2018-06" db="EMBL/GenBank/DDBJ databases">
        <authorList>
            <person name="Zhirakovskaya E."/>
        </authorList>
    </citation>
    <scope>NUCLEOTIDE SEQUENCE</scope>
</reference>
<keyword evidence="3" id="KW-0145">Chemotaxis</keyword>
<keyword evidence="5" id="KW-0283">Flagellar rotation</keyword>
<organism evidence="9">
    <name type="scientific">hydrothermal vent metagenome</name>
    <dbReference type="NCBI Taxonomy" id="652676"/>
    <lineage>
        <taxon>unclassified sequences</taxon>
        <taxon>metagenomes</taxon>
        <taxon>ecological metagenomes</taxon>
    </lineage>
</organism>
<dbReference type="GO" id="GO:0009425">
    <property type="term" value="C:bacterial-type flagellum basal body"/>
    <property type="evidence" value="ECO:0007669"/>
    <property type="project" value="InterPro"/>
</dbReference>
<evidence type="ECO:0000256" key="4">
    <source>
        <dbReference type="ARBA" id="ARBA00022692"/>
    </source>
</evidence>
<dbReference type="GO" id="GO:0005886">
    <property type="term" value="C:plasma membrane"/>
    <property type="evidence" value="ECO:0007669"/>
    <property type="project" value="UniProtKB-SubCell"/>
</dbReference>
<feature type="transmembrane region" description="Helical" evidence="8">
    <location>
        <begin position="21"/>
        <end position="44"/>
    </location>
</feature>
<evidence type="ECO:0000256" key="5">
    <source>
        <dbReference type="ARBA" id="ARBA00022779"/>
    </source>
</evidence>
<dbReference type="PANTHER" id="PTHR35091">
    <property type="entry name" value="FLAGELLAR PROTEIN FLIL"/>
    <property type="match status" value="1"/>
</dbReference>
<evidence type="ECO:0000256" key="3">
    <source>
        <dbReference type="ARBA" id="ARBA00022500"/>
    </source>
</evidence>
<keyword evidence="2" id="KW-1003">Cell membrane</keyword>
<evidence type="ECO:0000256" key="7">
    <source>
        <dbReference type="ARBA" id="ARBA00023136"/>
    </source>
</evidence>
<name>A0A3B1BQK1_9ZZZZ</name>